<accession>A0ACC2D6I7</accession>
<protein>
    <submittedName>
        <fullName evidence="1">Uncharacterized protein</fullName>
    </submittedName>
</protein>
<comment type="caution">
    <text evidence="1">The sequence shown here is derived from an EMBL/GenBank/DDBJ whole genome shotgun (WGS) entry which is preliminary data.</text>
</comment>
<proteinExistence type="predicted"/>
<dbReference type="EMBL" id="CM055098">
    <property type="protein sequence ID" value="KAJ7549788.1"/>
    <property type="molecule type" value="Genomic_DNA"/>
</dbReference>
<organism evidence="1 2">
    <name type="scientific">Diphasiastrum complanatum</name>
    <name type="common">Issler's clubmoss</name>
    <name type="synonym">Lycopodium complanatum</name>
    <dbReference type="NCBI Taxonomy" id="34168"/>
    <lineage>
        <taxon>Eukaryota</taxon>
        <taxon>Viridiplantae</taxon>
        <taxon>Streptophyta</taxon>
        <taxon>Embryophyta</taxon>
        <taxon>Tracheophyta</taxon>
        <taxon>Lycopodiopsida</taxon>
        <taxon>Lycopodiales</taxon>
        <taxon>Lycopodiaceae</taxon>
        <taxon>Lycopodioideae</taxon>
        <taxon>Diphasiastrum</taxon>
    </lineage>
</organism>
<dbReference type="Proteomes" id="UP001162992">
    <property type="component" value="Chromosome 7"/>
</dbReference>
<sequence length="577" mass="63755">MAYSFCFSRCVNSSRLLLIVLLASCLLLQLHVAVSIALSQQSEPLSCLDVGRICKAYMHYMLPPNTSLQYVQDLFNVRSSDIFAESNSTLTDTGPNYQQSLFVKVKCSCSPSTKQYFANAQINLTTNGTASKSIHEKYEGLAWVANNTANSSTSTGAISIPLLCGCSSTDWDYLLSYVVAKEDTLTLLAERFNSSISAIKTTNNISSNHIYNGMVYYIPINNVSGQSDQVGSLQADTEGLAVDMMIEKPMVFSWNEVAIATENFKETNLLGQGAYGSVFFGKLRNQEVAVKSMKANKSDEFLAELKVLCRVHHTNLVELIGYSISEEDLFLVYEYAENRALSDRLHDPVSKGFPPLSWNQRVHIALDSAQGLEYIHLHTKEHYVHRDVKTSNILLDSSLRGKVADFGLAKLVLQTGETAVTRVVGTFGYLAPEYLRESQATAKSDVYSFGVVLFELITGLEAVSTSRIASARSIVSIVLAALRKSNPLDSSALEEIMDPNLCGMYPISCVYEMAILAKQCVEHDPNLRPDMANVVFALSNIVSSSTQWETSLAEESMRPSPSKEEFNWLSQYLLAEQ</sequence>
<evidence type="ECO:0000313" key="1">
    <source>
        <dbReference type="EMBL" id="KAJ7549788.1"/>
    </source>
</evidence>
<reference evidence="2" key="1">
    <citation type="journal article" date="2024" name="Proc. Natl. Acad. Sci. U.S.A.">
        <title>Extraordinary preservation of gene collinearity over three hundred million years revealed in homosporous lycophytes.</title>
        <authorList>
            <person name="Li C."/>
            <person name="Wickell D."/>
            <person name="Kuo L.Y."/>
            <person name="Chen X."/>
            <person name="Nie B."/>
            <person name="Liao X."/>
            <person name="Peng D."/>
            <person name="Ji J."/>
            <person name="Jenkins J."/>
            <person name="Williams M."/>
            <person name="Shu S."/>
            <person name="Plott C."/>
            <person name="Barry K."/>
            <person name="Rajasekar S."/>
            <person name="Grimwood J."/>
            <person name="Han X."/>
            <person name="Sun S."/>
            <person name="Hou Z."/>
            <person name="He W."/>
            <person name="Dai G."/>
            <person name="Sun C."/>
            <person name="Schmutz J."/>
            <person name="Leebens-Mack J.H."/>
            <person name="Li F.W."/>
            <person name="Wang L."/>
        </authorList>
    </citation>
    <scope>NUCLEOTIDE SEQUENCE [LARGE SCALE GENOMIC DNA]</scope>
    <source>
        <strain evidence="2">cv. PW_Plant_1</strain>
    </source>
</reference>
<evidence type="ECO:0000313" key="2">
    <source>
        <dbReference type="Proteomes" id="UP001162992"/>
    </source>
</evidence>
<name>A0ACC2D6I7_DIPCM</name>
<gene>
    <name evidence="1" type="ORF">O6H91_07G069100</name>
</gene>
<keyword evidence="2" id="KW-1185">Reference proteome</keyword>